<keyword evidence="3" id="KW-0378">Hydrolase</keyword>
<dbReference type="CDD" id="cd07739">
    <property type="entry name" value="metallo-hydrolase-like_MBL-fold"/>
    <property type="match status" value="1"/>
</dbReference>
<dbReference type="GO" id="GO:0016787">
    <property type="term" value="F:hydrolase activity"/>
    <property type="evidence" value="ECO:0007669"/>
    <property type="project" value="UniProtKB-KW"/>
</dbReference>
<dbReference type="PANTHER" id="PTHR42951">
    <property type="entry name" value="METALLO-BETA-LACTAMASE DOMAIN-CONTAINING"/>
    <property type="match status" value="1"/>
</dbReference>
<dbReference type="AlphaFoldDB" id="A0A318IUL6"/>
<dbReference type="RefSeq" id="WP_059286735.1">
    <property type="nucleotide sequence ID" value="NZ_LNQU01000104.1"/>
</dbReference>
<sequence length="292" mass="31316">MQLATLKFLPLTLALALGSTLAHAAEPLKLSVYQADDNSFNVTSVLVSGEKDAVLIDTGFTRADAYRIAARVLDSGKQLKTIYVSQADPDYYFGATVLKQIFPQAELVAAAPTLARIKANVAGKQAFWGPKMGANAPQAPLALPHALPGSQLMLEGQALEVRGTTGPLAHRGYVWIPSIRAIVGNVGVVSGLHVWTADTQTKQERQAWVAQLNEMEALQPAQVIPGHMAANAPTGVASLRFTRDYLQQFEKNLAASANSGELIQRMQQAFPQAGEAMSLEIGAKVNKGEMKW</sequence>
<comment type="caution">
    <text evidence="3">The sequence shown here is derived from an EMBL/GenBank/DDBJ whole genome shotgun (WGS) entry which is preliminary data.</text>
</comment>
<evidence type="ECO:0000259" key="2">
    <source>
        <dbReference type="SMART" id="SM00849"/>
    </source>
</evidence>
<keyword evidence="4" id="KW-1185">Reference proteome</keyword>
<evidence type="ECO:0000256" key="1">
    <source>
        <dbReference type="SAM" id="SignalP"/>
    </source>
</evidence>
<dbReference type="InterPro" id="IPR001279">
    <property type="entry name" value="Metallo-B-lactamas"/>
</dbReference>
<dbReference type="Pfam" id="PF00753">
    <property type="entry name" value="Lactamase_B"/>
    <property type="match status" value="1"/>
</dbReference>
<dbReference type="SMART" id="SM00849">
    <property type="entry name" value="Lactamase_B"/>
    <property type="match status" value="1"/>
</dbReference>
<dbReference type="SUPFAM" id="SSF56281">
    <property type="entry name" value="Metallo-hydrolase/oxidoreductase"/>
    <property type="match status" value="1"/>
</dbReference>
<dbReference type="OrthoDB" id="5293495at2"/>
<organism evidence="3 4">
    <name type="scientific">Aquitalea magnusonii</name>
    <dbReference type="NCBI Taxonomy" id="332411"/>
    <lineage>
        <taxon>Bacteria</taxon>
        <taxon>Pseudomonadati</taxon>
        <taxon>Pseudomonadota</taxon>
        <taxon>Betaproteobacteria</taxon>
        <taxon>Neisseriales</taxon>
        <taxon>Chromobacteriaceae</taxon>
        <taxon>Aquitalea</taxon>
    </lineage>
</organism>
<feature type="signal peptide" evidence="1">
    <location>
        <begin position="1"/>
        <end position="24"/>
    </location>
</feature>
<feature type="chain" id="PRO_5016303790" evidence="1">
    <location>
        <begin position="25"/>
        <end position="292"/>
    </location>
</feature>
<feature type="domain" description="Metallo-beta-lactamase" evidence="2">
    <location>
        <begin position="41"/>
        <end position="227"/>
    </location>
</feature>
<evidence type="ECO:0000313" key="3">
    <source>
        <dbReference type="EMBL" id="PXX38884.1"/>
    </source>
</evidence>
<evidence type="ECO:0000313" key="4">
    <source>
        <dbReference type="Proteomes" id="UP000248395"/>
    </source>
</evidence>
<dbReference type="EMBL" id="QJKC01000031">
    <property type="protein sequence ID" value="PXX38884.1"/>
    <property type="molecule type" value="Genomic_DNA"/>
</dbReference>
<dbReference type="Proteomes" id="UP000248395">
    <property type="component" value="Unassembled WGS sequence"/>
</dbReference>
<reference evidence="3 4" key="1">
    <citation type="submission" date="2018-05" db="EMBL/GenBank/DDBJ databases">
        <title>Genomic Encyclopedia of Type Strains, Phase IV (KMG-IV): sequencing the most valuable type-strain genomes for metagenomic binning, comparative biology and taxonomic classification.</title>
        <authorList>
            <person name="Goeker M."/>
        </authorList>
    </citation>
    <scope>NUCLEOTIDE SEQUENCE [LARGE SCALE GENOMIC DNA]</scope>
    <source>
        <strain evidence="3 4">DSM 25134</strain>
    </source>
</reference>
<proteinExistence type="predicted"/>
<gene>
    <name evidence="3" type="ORF">DFR38_13132</name>
</gene>
<protein>
    <submittedName>
        <fullName evidence="3">Glyoxylase-like metal-dependent hydrolase (Beta-lactamase superfamily II)</fullName>
    </submittedName>
</protein>
<dbReference type="InterPro" id="IPR050855">
    <property type="entry name" value="NDM-1-like"/>
</dbReference>
<dbReference type="InterPro" id="IPR036866">
    <property type="entry name" value="RibonucZ/Hydroxyglut_hydro"/>
</dbReference>
<name>A0A318IUL6_9NEIS</name>
<keyword evidence="1" id="KW-0732">Signal</keyword>
<accession>A0A318IUL6</accession>
<dbReference type="PANTHER" id="PTHR42951:SF14">
    <property type="entry name" value="METALLO-BETA-LACTAMASE SUPERFAMILY PROTEIN"/>
    <property type="match status" value="1"/>
</dbReference>
<dbReference type="Gene3D" id="3.60.15.10">
    <property type="entry name" value="Ribonuclease Z/Hydroxyacylglutathione hydrolase-like"/>
    <property type="match status" value="1"/>
</dbReference>